<evidence type="ECO:0000313" key="3">
    <source>
        <dbReference type="Proteomes" id="UP000199017"/>
    </source>
</evidence>
<dbReference type="RefSeq" id="WP_091586913.1">
    <property type="nucleotide sequence ID" value="NZ_FNDU01000011.1"/>
</dbReference>
<evidence type="ECO:0000256" key="1">
    <source>
        <dbReference type="SAM" id="Phobius"/>
    </source>
</evidence>
<protein>
    <submittedName>
        <fullName evidence="2">Uncharacterized protein</fullName>
    </submittedName>
</protein>
<organism evidence="2 3">
    <name type="scientific">Alteribacillus bidgolensis</name>
    <dbReference type="NCBI Taxonomy" id="930129"/>
    <lineage>
        <taxon>Bacteria</taxon>
        <taxon>Bacillati</taxon>
        <taxon>Bacillota</taxon>
        <taxon>Bacilli</taxon>
        <taxon>Bacillales</taxon>
        <taxon>Bacillaceae</taxon>
        <taxon>Alteribacillus</taxon>
    </lineage>
</organism>
<dbReference type="EMBL" id="FNDU01000011">
    <property type="protein sequence ID" value="SDI74513.1"/>
    <property type="molecule type" value="Genomic_DNA"/>
</dbReference>
<keyword evidence="1" id="KW-1133">Transmembrane helix</keyword>
<name>A0A1G8N2X6_9BACI</name>
<reference evidence="2 3" key="1">
    <citation type="submission" date="2016-10" db="EMBL/GenBank/DDBJ databases">
        <authorList>
            <person name="de Groot N.N."/>
        </authorList>
    </citation>
    <scope>NUCLEOTIDE SEQUENCE [LARGE SCALE GENOMIC DNA]</scope>
    <source>
        <strain evidence="3">P4B,CCM 7963,CECT 7998,DSM 25260,IBRC-M 10614,KCTC 13821</strain>
    </source>
</reference>
<dbReference type="AlphaFoldDB" id="A0A1G8N2X6"/>
<keyword evidence="3" id="KW-1185">Reference proteome</keyword>
<proteinExistence type="predicted"/>
<dbReference type="OrthoDB" id="9980642at2"/>
<feature type="transmembrane region" description="Helical" evidence="1">
    <location>
        <begin position="6"/>
        <end position="28"/>
    </location>
</feature>
<evidence type="ECO:0000313" key="2">
    <source>
        <dbReference type="EMBL" id="SDI74513.1"/>
    </source>
</evidence>
<dbReference type="STRING" id="930129.SAMN05216352_11183"/>
<keyword evidence="1" id="KW-0812">Transmembrane</keyword>
<accession>A0A1G8N2X6</accession>
<dbReference type="Proteomes" id="UP000199017">
    <property type="component" value="Unassembled WGS sequence"/>
</dbReference>
<gene>
    <name evidence="2" type="ORF">SAMN05216352_11183</name>
</gene>
<sequence length="90" mass="10651">MIEFIIDVNLIEMLFVISLLYIAGWSVLESSSGYWNCSHQIIHRLQLERENFEPLFIPKYFSFTFIKRKVPAVDDHKDEDEASNHFSKNV</sequence>
<keyword evidence="1" id="KW-0472">Membrane</keyword>